<dbReference type="RefSeq" id="WP_107864596.1">
    <property type="nucleotide sequence ID" value="NZ_QAON01000002.1"/>
</dbReference>
<dbReference type="AlphaFoldDB" id="A0A2T5J2K3"/>
<feature type="domain" description="PPM-type phosphatase" evidence="1">
    <location>
        <begin position="127"/>
        <end position="344"/>
    </location>
</feature>
<protein>
    <submittedName>
        <fullName evidence="2">Protein phosphatase 2C-like protein</fullName>
    </submittedName>
</protein>
<sequence length="374" mass="41618">MNSVAQFHFVPAYVGRAYQQVPQTQSVAQWRICALDIATSTGLRFDEQQQALVGTPQQAGQYAVQIFYQATDKSTAILSAVAQLTIHADPRSLWQNIPSRPDIYPKPDSQSQMLNNSDYQLVAASQRGRAHAHKGLCRDDDYFIAAQENWAIAIVADGAGSANYSRYGAYLACQQAGLFLQQTLNQAPCNPQQVERYLQQAAACAWHAIEQAARQQHVSTNAYATTLLILVVWRQDGQFHYLSLGIGDGVLALYEPEQPLVCLHQPETGQYAGETQFLNAQTLAQVQVKHYVSLIPRAVWLMTDGVSDAFFESENALQQPQHWQQLDAQIGTTAQQAESLLAWLDFWSAGNHDDRTIVLLRRRTNESSHSANSL</sequence>
<dbReference type="Pfam" id="PF13672">
    <property type="entry name" value="PP2C_2"/>
    <property type="match status" value="1"/>
</dbReference>
<dbReference type="Proteomes" id="UP000244223">
    <property type="component" value="Unassembled WGS sequence"/>
</dbReference>
<dbReference type="OrthoDB" id="963478at2"/>
<keyword evidence="3" id="KW-1185">Reference proteome</keyword>
<evidence type="ECO:0000313" key="3">
    <source>
        <dbReference type="Proteomes" id="UP000244223"/>
    </source>
</evidence>
<dbReference type="Gene3D" id="3.60.40.10">
    <property type="entry name" value="PPM-type phosphatase domain"/>
    <property type="match status" value="1"/>
</dbReference>
<dbReference type="SUPFAM" id="SSF81606">
    <property type="entry name" value="PP2C-like"/>
    <property type="match status" value="1"/>
</dbReference>
<comment type="caution">
    <text evidence="2">The sequence shown here is derived from an EMBL/GenBank/DDBJ whole genome shotgun (WGS) entry which is preliminary data.</text>
</comment>
<evidence type="ECO:0000259" key="1">
    <source>
        <dbReference type="Pfam" id="PF13672"/>
    </source>
</evidence>
<name>A0A2T5J2K3_9GAMM</name>
<dbReference type="InterPro" id="IPR001932">
    <property type="entry name" value="PPM-type_phosphatase-like_dom"/>
</dbReference>
<dbReference type="InterPro" id="IPR036457">
    <property type="entry name" value="PPM-type-like_dom_sf"/>
</dbReference>
<accession>A0A2T5J2K3</accession>
<dbReference type="EMBL" id="QAON01000002">
    <property type="protein sequence ID" value="PTQ90753.1"/>
    <property type="molecule type" value="Genomic_DNA"/>
</dbReference>
<organism evidence="2 3">
    <name type="scientific">Agitococcus lubricus</name>
    <dbReference type="NCBI Taxonomy" id="1077255"/>
    <lineage>
        <taxon>Bacteria</taxon>
        <taxon>Pseudomonadati</taxon>
        <taxon>Pseudomonadota</taxon>
        <taxon>Gammaproteobacteria</taxon>
        <taxon>Moraxellales</taxon>
        <taxon>Moraxellaceae</taxon>
        <taxon>Agitococcus</taxon>
    </lineage>
</organism>
<reference evidence="2 3" key="1">
    <citation type="submission" date="2018-04" db="EMBL/GenBank/DDBJ databases">
        <title>Genomic Encyclopedia of Archaeal and Bacterial Type Strains, Phase II (KMG-II): from individual species to whole genera.</title>
        <authorList>
            <person name="Goeker M."/>
        </authorList>
    </citation>
    <scope>NUCLEOTIDE SEQUENCE [LARGE SCALE GENOMIC DNA]</scope>
    <source>
        <strain evidence="2 3">DSM 5822</strain>
    </source>
</reference>
<gene>
    <name evidence="2" type="ORF">C8N29_102153</name>
</gene>
<evidence type="ECO:0000313" key="2">
    <source>
        <dbReference type="EMBL" id="PTQ90753.1"/>
    </source>
</evidence>
<proteinExistence type="predicted"/>